<organism evidence="1 2">
    <name type="scientific">Basidiobolus meristosporus CBS 931.73</name>
    <dbReference type="NCBI Taxonomy" id="1314790"/>
    <lineage>
        <taxon>Eukaryota</taxon>
        <taxon>Fungi</taxon>
        <taxon>Fungi incertae sedis</taxon>
        <taxon>Zoopagomycota</taxon>
        <taxon>Entomophthoromycotina</taxon>
        <taxon>Basidiobolomycetes</taxon>
        <taxon>Basidiobolales</taxon>
        <taxon>Basidiobolaceae</taxon>
        <taxon>Basidiobolus</taxon>
    </lineage>
</organism>
<evidence type="ECO:0000313" key="2">
    <source>
        <dbReference type="Proteomes" id="UP000193498"/>
    </source>
</evidence>
<evidence type="ECO:0000313" key="1">
    <source>
        <dbReference type="EMBL" id="ORX95121.1"/>
    </source>
</evidence>
<dbReference type="GO" id="GO:0019901">
    <property type="term" value="F:protein kinase binding"/>
    <property type="evidence" value="ECO:0007669"/>
    <property type="project" value="InterPro"/>
</dbReference>
<dbReference type="PANTHER" id="PTHR15615">
    <property type="match status" value="1"/>
</dbReference>
<dbReference type="GO" id="GO:0000307">
    <property type="term" value="C:cyclin-dependent protein kinase holoenzyme complex"/>
    <property type="evidence" value="ECO:0007669"/>
    <property type="project" value="TreeGrafter"/>
</dbReference>
<name>A0A1Y1YAQ7_9FUNG</name>
<dbReference type="CDD" id="cd20557">
    <property type="entry name" value="CYCLIN_ScPCL1-like"/>
    <property type="match status" value="1"/>
</dbReference>
<dbReference type="PANTHER" id="PTHR15615:SF27">
    <property type="entry name" value="PHO85 CYCLIN CLG1"/>
    <property type="match status" value="1"/>
</dbReference>
<accession>A0A1Y1YAQ7</accession>
<comment type="caution">
    <text evidence="1">The sequence shown here is derived from an EMBL/GenBank/DDBJ whole genome shotgun (WGS) entry which is preliminary data.</text>
</comment>
<dbReference type="EMBL" id="MCFE01000185">
    <property type="protein sequence ID" value="ORX95121.1"/>
    <property type="molecule type" value="Genomic_DNA"/>
</dbReference>
<dbReference type="GO" id="GO:0016538">
    <property type="term" value="F:cyclin-dependent protein serine/threonine kinase regulator activity"/>
    <property type="evidence" value="ECO:0007669"/>
    <property type="project" value="TreeGrafter"/>
</dbReference>
<dbReference type="STRING" id="1314790.A0A1Y1YAQ7"/>
<keyword evidence="2" id="KW-1185">Reference proteome</keyword>
<dbReference type="Gene3D" id="1.10.472.10">
    <property type="entry name" value="Cyclin-like"/>
    <property type="match status" value="1"/>
</dbReference>
<dbReference type="InParanoid" id="A0A1Y1YAQ7"/>
<reference evidence="1 2" key="1">
    <citation type="submission" date="2016-07" db="EMBL/GenBank/DDBJ databases">
        <title>Pervasive Adenine N6-methylation of Active Genes in Fungi.</title>
        <authorList>
            <consortium name="DOE Joint Genome Institute"/>
            <person name="Mondo S.J."/>
            <person name="Dannebaum R.O."/>
            <person name="Kuo R.C."/>
            <person name="Labutti K."/>
            <person name="Haridas S."/>
            <person name="Kuo A."/>
            <person name="Salamov A."/>
            <person name="Ahrendt S.R."/>
            <person name="Lipzen A."/>
            <person name="Sullivan W."/>
            <person name="Andreopoulos W.B."/>
            <person name="Clum A."/>
            <person name="Lindquist E."/>
            <person name="Daum C."/>
            <person name="Ramamoorthy G.K."/>
            <person name="Gryganskyi A."/>
            <person name="Culley D."/>
            <person name="Magnuson J.K."/>
            <person name="James T.Y."/>
            <person name="O'Malley M.A."/>
            <person name="Stajich J.E."/>
            <person name="Spatafora J.W."/>
            <person name="Visel A."/>
            <person name="Grigoriev I.V."/>
        </authorList>
    </citation>
    <scope>NUCLEOTIDE SEQUENCE [LARGE SCALE GENOMIC DNA]</scope>
    <source>
        <strain evidence="1 2">CBS 931.73</strain>
    </source>
</reference>
<dbReference type="AlphaFoldDB" id="A0A1Y1YAQ7"/>
<dbReference type="Proteomes" id="UP000193498">
    <property type="component" value="Unassembled WGS sequence"/>
</dbReference>
<gene>
    <name evidence="1" type="ORF">K493DRAFT_315166</name>
</gene>
<dbReference type="GO" id="GO:0005634">
    <property type="term" value="C:nucleus"/>
    <property type="evidence" value="ECO:0007669"/>
    <property type="project" value="TreeGrafter"/>
</dbReference>
<dbReference type="OrthoDB" id="244495at2759"/>
<proteinExistence type="predicted"/>
<sequence length="246" mass="28505">MGTRYASDYDHTDFCVFSRASQQCESVVRERILQFLPDISTFRLAEFAANMVSYMWSTQFSSFSHTASADFKAFCSALIFTTELSSTIILTALQYIHRFKSYSPSAGGDKGSEYRLFTVALMLASKFLDDSTYTNKTWSEVTRIPVEELNRMELEFLVFIDFDLYATEKEFVHWLQCLGHYWSRQEARRTQYLDLGQRQWFDTSHSYWRKYYTTLQESPPRASRATTPEASLASSLLCTLSSFAHA</sequence>
<evidence type="ECO:0008006" key="3">
    <source>
        <dbReference type="Google" id="ProtNLM"/>
    </source>
</evidence>
<dbReference type="SUPFAM" id="SSF47954">
    <property type="entry name" value="Cyclin-like"/>
    <property type="match status" value="1"/>
</dbReference>
<protein>
    <recommendedName>
        <fullName evidence="3">Cyclin N-terminal domain-containing protein</fullName>
    </recommendedName>
</protein>
<dbReference type="InterPro" id="IPR036915">
    <property type="entry name" value="Cyclin-like_sf"/>
</dbReference>
<dbReference type="InterPro" id="IPR013922">
    <property type="entry name" value="Cyclin_PHO80-like"/>
</dbReference>
<dbReference type="Pfam" id="PF08613">
    <property type="entry name" value="Cyclin"/>
    <property type="match status" value="1"/>
</dbReference>